<proteinExistence type="predicted"/>
<dbReference type="EMBL" id="CP010401">
    <property type="protein sequence ID" value="ALE03278.1"/>
    <property type="molecule type" value="Genomic_DNA"/>
</dbReference>
<accession>A0A0M5KSG1</accession>
<evidence type="ECO:0000313" key="2">
    <source>
        <dbReference type="Proteomes" id="UP000057213"/>
    </source>
</evidence>
<protein>
    <submittedName>
        <fullName evidence="1">Uncharacterized protein</fullName>
    </submittedName>
</protein>
<dbReference type="STRING" id="1318743.PU02_0464"/>
<keyword evidence="2" id="KW-1185">Reference proteome</keyword>
<dbReference type="KEGG" id="banc:PU02_0464"/>
<dbReference type="AlphaFoldDB" id="A0A0M5KSG1"/>
<dbReference type="Pfam" id="PF06835">
    <property type="entry name" value="LptC"/>
    <property type="match status" value="1"/>
</dbReference>
<organism evidence="1 2">
    <name type="scientific">Bartonella ancashensis</name>
    <dbReference type="NCBI Taxonomy" id="1318743"/>
    <lineage>
        <taxon>Bacteria</taxon>
        <taxon>Pseudomonadati</taxon>
        <taxon>Pseudomonadota</taxon>
        <taxon>Alphaproteobacteria</taxon>
        <taxon>Hyphomicrobiales</taxon>
        <taxon>Bartonellaceae</taxon>
        <taxon>Bartonella</taxon>
    </lineage>
</organism>
<dbReference type="InterPro" id="IPR010664">
    <property type="entry name" value="LipoPS_assembly_LptC-rel"/>
</dbReference>
<gene>
    <name evidence="1" type="ORF">PU02_0464</name>
</gene>
<name>A0A0M5KSG1_9HYPH</name>
<sequence>MTLTMSNPRLEGYTSSQQPYWLKAEKAFQNRTHFELVKLQNIIAEVPAGKQGSIFIKAKIASYDGTNGFLQFDEPFTIKTKDGLIAQFVNANVNLLEKNLRTDKPVNIRRPGLFMTANSLQIREGGQIMHFQNGVHLIFNR</sequence>
<reference evidence="1 2" key="1">
    <citation type="journal article" date="2015" name="Genome Announc.">
        <title>Complete Genome Sequence of Bartonella ancashensis Strain 20.00, Isolated from the Blood of a Patient with Verruga Peruana.</title>
        <authorList>
            <person name="Hang J."/>
            <person name="Mullins K.E."/>
            <person name="Clifford R.J."/>
            <person name="Onmus-Leone F."/>
            <person name="Yang Y."/>
            <person name="Jiang J."/>
            <person name="Leguia M."/>
            <person name="Kasper M.R."/>
            <person name="Maguina C."/>
            <person name="Lesho E.P."/>
            <person name="Jarman R.G."/>
            <person name="Richards A.L."/>
            <person name="Blazes D."/>
        </authorList>
    </citation>
    <scope>NUCLEOTIDE SEQUENCE [LARGE SCALE GENOMIC DNA]</scope>
    <source>
        <strain evidence="1 2">20.00</strain>
    </source>
</reference>
<dbReference type="Proteomes" id="UP000057213">
    <property type="component" value="Chromosome"/>
</dbReference>
<dbReference type="PATRIC" id="fig|1318743.3.peg.475"/>
<evidence type="ECO:0000313" key="1">
    <source>
        <dbReference type="EMBL" id="ALE03278.1"/>
    </source>
</evidence>